<dbReference type="SUPFAM" id="SSF103190">
    <property type="entry name" value="Sensory domain-like"/>
    <property type="match status" value="1"/>
</dbReference>
<evidence type="ECO:0000259" key="5">
    <source>
        <dbReference type="PROSITE" id="PS50111"/>
    </source>
</evidence>
<organism evidence="6 7">
    <name type="scientific">Pelotomaculum isophthalicicum JI</name>
    <dbReference type="NCBI Taxonomy" id="947010"/>
    <lineage>
        <taxon>Bacteria</taxon>
        <taxon>Bacillati</taxon>
        <taxon>Bacillota</taxon>
        <taxon>Clostridia</taxon>
        <taxon>Eubacteriales</taxon>
        <taxon>Desulfotomaculaceae</taxon>
        <taxon>Pelotomaculum</taxon>
    </lineage>
</organism>
<dbReference type="PRINTS" id="PR00260">
    <property type="entry name" value="CHEMTRNSDUCR"/>
</dbReference>
<accession>A0A9X4H0A5</accession>
<evidence type="ECO:0000256" key="1">
    <source>
        <dbReference type="ARBA" id="ARBA00023224"/>
    </source>
</evidence>
<sequence>MLINKKLTRLYLLFFTFLSVIALSAFCRWEIRAVSALVVNTLITGLLLGTLWRKENNRWLYFLNQEIKNLAAGKVAVLKEKRHYPKEYGSLAGAADETAKLLRDVSGMAQLASQQVFAAVEQMNLTIKASGQIARDFTRVEVVAGSLADMSRKLRQETQENEQAVATCLEDMGSARRAIEQADTDSKQVADYVTTLDTSVGQVDVILNTIAEISDQTRLLALNAAIEAARAGEHGQGFAVVAEEVKKLSEKTFTAVGDTVKILQSIRKEVEKVKSTVESDRKSVAKGVENTVNAEAVLTEIARAVSAISSTVERSSEEIQGYLQQVSAAAEAQKENLEKITTTGVRLQKAAGMLEDVSGKVKIDTSAITSSVAHKENIERLLKVLCAESENPRITSLNANEHQQVLGELITRQPELEAVWSNRMDGTFIFSEPPAGLANARIRQWWQKAAIGEEYVSDIYLSAITKKLCLTISVPMKDSHGTIIGVLGADVRLND</sequence>
<keyword evidence="4" id="KW-0472">Membrane</keyword>
<dbReference type="Pfam" id="PF00015">
    <property type="entry name" value="MCPsignal"/>
    <property type="match status" value="1"/>
</dbReference>
<protein>
    <submittedName>
        <fullName evidence="6">Methyl-accepting chemotaxis protein</fullName>
    </submittedName>
</protein>
<dbReference type="PANTHER" id="PTHR32089">
    <property type="entry name" value="METHYL-ACCEPTING CHEMOTAXIS PROTEIN MCPB"/>
    <property type="match status" value="1"/>
</dbReference>
<dbReference type="PANTHER" id="PTHR32089:SF112">
    <property type="entry name" value="LYSOZYME-LIKE PROTEIN-RELATED"/>
    <property type="match status" value="1"/>
</dbReference>
<keyword evidence="7" id="KW-1185">Reference proteome</keyword>
<dbReference type="RefSeq" id="WP_277442323.1">
    <property type="nucleotide sequence ID" value="NZ_JAKOAV010000002.1"/>
</dbReference>
<keyword evidence="4" id="KW-1133">Transmembrane helix</keyword>
<comment type="caution">
    <text evidence="6">The sequence shown here is derived from an EMBL/GenBank/DDBJ whole genome shotgun (WGS) entry which is preliminary data.</text>
</comment>
<feature type="domain" description="Methyl-accepting transducer" evidence="5">
    <location>
        <begin position="94"/>
        <end position="341"/>
    </location>
</feature>
<dbReference type="Gene3D" id="1.10.287.950">
    <property type="entry name" value="Methyl-accepting chemotaxis protein"/>
    <property type="match status" value="1"/>
</dbReference>
<dbReference type="GO" id="GO:0007165">
    <property type="term" value="P:signal transduction"/>
    <property type="evidence" value="ECO:0007669"/>
    <property type="project" value="UniProtKB-KW"/>
</dbReference>
<dbReference type="InterPro" id="IPR029151">
    <property type="entry name" value="Sensor-like_sf"/>
</dbReference>
<dbReference type="Pfam" id="PF22673">
    <property type="entry name" value="MCP-like_PDC_1"/>
    <property type="match status" value="1"/>
</dbReference>
<dbReference type="SMART" id="SM00283">
    <property type="entry name" value="MA"/>
    <property type="match status" value="1"/>
</dbReference>
<keyword evidence="4" id="KW-0812">Transmembrane</keyword>
<feature type="transmembrane region" description="Helical" evidence="4">
    <location>
        <begin position="34"/>
        <end position="52"/>
    </location>
</feature>
<dbReference type="Gene3D" id="3.30.450.20">
    <property type="entry name" value="PAS domain"/>
    <property type="match status" value="1"/>
</dbReference>
<proteinExistence type="inferred from homology"/>
<evidence type="ECO:0000256" key="3">
    <source>
        <dbReference type="PROSITE-ProRule" id="PRU00284"/>
    </source>
</evidence>
<keyword evidence="1 3" id="KW-0807">Transducer</keyword>
<dbReference type="Proteomes" id="UP001154312">
    <property type="component" value="Unassembled WGS sequence"/>
</dbReference>
<dbReference type="GO" id="GO:0004888">
    <property type="term" value="F:transmembrane signaling receptor activity"/>
    <property type="evidence" value="ECO:0007669"/>
    <property type="project" value="InterPro"/>
</dbReference>
<evidence type="ECO:0000313" key="7">
    <source>
        <dbReference type="Proteomes" id="UP001154312"/>
    </source>
</evidence>
<evidence type="ECO:0000313" key="6">
    <source>
        <dbReference type="EMBL" id="MDF9407146.1"/>
    </source>
</evidence>
<reference evidence="6" key="1">
    <citation type="submission" date="2022-02" db="EMBL/GenBank/DDBJ databases">
        <authorList>
            <person name="Leng L."/>
        </authorList>
    </citation>
    <scope>NUCLEOTIDE SEQUENCE</scope>
    <source>
        <strain evidence="6">JI</strain>
    </source>
</reference>
<dbReference type="InterPro" id="IPR004090">
    <property type="entry name" value="Chemotax_Me-accpt_rcpt"/>
</dbReference>
<dbReference type="EMBL" id="JAKOAV010000002">
    <property type="protein sequence ID" value="MDF9407146.1"/>
    <property type="molecule type" value="Genomic_DNA"/>
</dbReference>
<dbReference type="InterPro" id="IPR004089">
    <property type="entry name" value="MCPsignal_dom"/>
</dbReference>
<dbReference type="SUPFAM" id="SSF58104">
    <property type="entry name" value="Methyl-accepting chemotaxis protein (MCP) signaling domain"/>
    <property type="match status" value="1"/>
</dbReference>
<evidence type="ECO:0000256" key="2">
    <source>
        <dbReference type="ARBA" id="ARBA00029447"/>
    </source>
</evidence>
<dbReference type="GO" id="GO:0006935">
    <property type="term" value="P:chemotaxis"/>
    <property type="evidence" value="ECO:0007669"/>
    <property type="project" value="InterPro"/>
</dbReference>
<dbReference type="AlphaFoldDB" id="A0A9X4H0A5"/>
<gene>
    <name evidence="6" type="ORF">L7E55_02035</name>
</gene>
<dbReference type="PROSITE" id="PS50111">
    <property type="entry name" value="CHEMOTAXIS_TRANSDUC_2"/>
    <property type="match status" value="1"/>
</dbReference>
<dbReference type="CDD" id="cd18773">
    <property type="entry name" value="PDC1_HK_sensor"/>
    <property type="match status" value="1"/>
</dbReference>
<evidence type="ECO:0000256" key="4">
    <source>
        <dbReference type="SAM" id="Phobius"/>
    </source>
</evidence>
<name>A0A9X4H0A5_9FIRM</name>
<dbReference type="GO" id="GO:0016020">
    <property type="term" value="C:membrane"/>
    <property type="evidence" value="ECO:0007669"/>
    <property type="project" value="InterPro"/>
</dbReference>
<comment type="similarity">
    <text evidence="2">Belongs to the methyl-accepting chemotaxis (MCP) protein family.</text>
</comment>